<dbReference type="PANTHER" id="PTHR43464:SF23">
    <property type="entry name" value="JUVENILE HORMONE ACID O-METHYLTRANSFERASE"/>
    <property type="match status" value="1"/>
</dbReference>
<dbReference type="Gene3D" id="3.40.50.150">
    <property type="entry name" value="Vaccinia Virus protein VP39"/>
    <property type="match status" value="1"/>
</dbReference>
<sequence length="218" mass="24728">MDNSDDDRAPPQELFFRISGASAMWELNRPQAEILELVEEGLFHGNVLDIGCGLGDNAICIATHTNANVVAVDMVSRAIEISKEKAIEAGVLDKNLKFAVVNILEPLDNSTRDLLSEGQFDFVLDSGVFHVFRNDDRLRYVEKLKQLLKPHVGLYVLLVFSEKEKELTERPRLVKQRDLEYLFSKENGWNIESLKDTIIESSSSEYNGQAYLSLIRRI</sequence>
<dbReference type="Proteomes" id="UP000682733">
    <property type="component" value="Unassembled WGS sequence"/>
</dbReference>
<protein>
    <recommendedName>
        <fullName evidence="1">Methyltransferase domain-containing protein</fullName>
    </recommendedName>
</protein>
<organism evidence="3 6">
    <name type="scientific">Didymodactylos carnosus</name>
    <dbReference type="NCBI Taxonomy" id="1234261"/>
    <lineage>
        <taxon>Eukaryota</taxon>
        <taxon>Metazoa</taxon>
        <taxon>Spiralia</taxon>
        <taxon>Gnathifera</taxon>
        <taxon>Rotifera</taxon>
        <taxon>Eurotatoria</taxon>
        <taxon>Bdelloidea</taxon>
        <taxon>Philodinida</taxon>
        <taxon>Philodinidae</taxon>
        <taxon>Didymodactylos</taxon>
    </lineage>
</organism>
<dbReference type="Proteomes" id="UP000681722">
    <property type="component" value="Unassembled WGS sequence"/>
</dbReference>
<dbReference type="Proteomes" id="UP000677228">
    <property type="component" value="Unassembled WGS sequence"/>
</dbReference>
<accession>A0A814CAI1</accession>
<name>A0A814CAI1_9BILA</name>
<dbReference type="InterPro" id="IPR029063">
    <property type="entry name" value="SAM-dependent_MTases_sf"/>
</dbReference>
<dbReference type="PANTHER" id="PTHR43464">
    <property type="entry name" value="METHYLTRANSFERASE"/>
    <property type="match status" value="1"/>
</dbReference>
<keyword evidence="6" id="KW-1185">Reference proteome</keyword>
<reference evidence="3" key="1">
    <citation type="submission" date="2021-02" db="EMBL/GenBank/DDBJ databases">
        <authorList>
            <person name="Nowell W R."/>
        </authorList>
    </citation>
    <scope>NUCLEOTIDE SEQUENCE</scope>
</reference>
<dbReference type="EMBL" id="CAJOBC010002079">
    <property type="protein sequence ID" value="CAF3714395.1"/>
    <property type="molecule type" value="Genomic_DNA"/>
</dbReference>
<dbReference type="Proteomes" id="UP000663829">
    <property type="component" value="Unassembled WGS sequence"/>
</dbReference>
<evidence type="ECO:0000313" key="2">
    <source>
        <dbReference type="EMBL" id="CAF0769258.1"/>
    </source>
</evidence>
<dbReference type="CDD" id="cd02440">
    <property type="entry name" value="AdoMet_MTases"/>
    <property type="match status" value="1"/>
</dbReference>
<dbReference type="AlphaFoldDB" id="A0A814CAI1"/>
<evidence type="ECO:0000313" key="5">
    <source>
        <dbReference type="EMBL" id="CAF3714395.1"/>
    </source>
</evidence>
<dbReference type="EMBL" id="CAJNOK010000688">
    <property type="protein sequence ID" value="CAF0769258.1"/>
    <property type="molecule type" value="Genomic_DNA"/>
</dbReference>
<dbReference type="EMBL" id="CAJOBA010000688">
    <property type="protein sequence ID" value="CAF3549890.1"/>
    <property type="molecule type" value="Genomic_DNA"/>
</dbReference>
<comment type="caution">
    <text evidence="3">The sequence shown here is derived from an EMBL/GenBank/DDBJ whole genome shotgun (WGS) entry which is preliminary data.</text>
</comment>
<evidence type="ECO:0000313" key="3">
    <source>
        <dbReference type="EMBL" id="CAF0937413.1"/>
    </source>
</evidence>
<evidence type="ECO:0000313" key="4">
    <source>
        <dbReference type="EMBL" id="CAF3549890.1"/>
    </source>
</evidence>
<dbReference type="EMBL" id="CAJNOQ010002079">
    <property type="protein sequence ID" value="CAF0937413.1"/>
    <property type="molecule type" value="Genomic_DNA"/>
</dbReference>
<dbReference type="OrthoDB" id="540004at2759"/>
<evidence type="ECO:0000313" key="6">
    <source>
        <dbReference type="Proteomes" id="UP000663829"/>
    </source>
</evidence>
<evidence type="ECO:0000259" key="1">
    <source>
        <dbReference type="Pfam" id="PF13847"/>
    </source>
</evidence>
<gene>
    <name evidence="3" type="ORF">GPM918_LOCUS10519</name>
    <name evidence="2" type="ORF">OVA965_LOCUS2992</name>
    <name evidence="5" type="ORF">SRO942_LOCUS10520</name>
    <name evidence="4" type="ORF">TMI583_LOCUS2991</name>
</gene>
<feature type="domain" description="Methyltransferase" evidence="1">
    <location>
        <begin position="46"/>
        <end position="169"/>
    </location>
</feature>
<dbReference type="GO" id="GO:0010420">
    <property type="term" value="F:polyprenyldihydroxybenzoate methyltransferase activity"/>
    <property type="evidence" value="ECO:0007669"/>
    <property type="project" value="TreeGrafter"/>
</dbReference>
<dbReference type="InterPro" id="IPR025714">
    <property type="entry name" value="Methyltranfer_dom"/>
</dbReference>
<dbReference type="SUPFAM" id="SSF53335">
    <property type="entry name" value="S-adenosyl-L-methionine-dependent methyltransferases"/>
    <property type="match status" value="1"/>
</dbReference>
<proteinExistence type="predicted"/>
<dbReference type="Pfam" id="PF13847">
    <property type="entry name" value="Methyltransf_31"/>
    <property type="match status" value="1"/>
</dbReference>